<accession>A0A0D2X2Z8</accession>
<dbReference type="InParanoid" id="A0A0D2X2Z8"/>
<protein>
    <submittedName>
        <fullName evidence="2">Uncharacterized protein</fullName>
    </submittedName>
</protein>
<evidence type="ECO:0000256" key="1">
    <source>
        <dbReference type="SAM" id="MobiDB-lite"/>
    </source>
</evidence>
<sequence>MSHRHHHHQHQPHNAPQRIYGDASLVDDRPELDEPAELTALCNQILRYLSDVRDRLCNSSKNAAFQALALVPIRRGFRDDVCGYTDITVTTFRQIGDHRKVAQEQVVHGLYVCLTRPSGSPEHGAKSTAGVAYSMKTIMACFLHELAHCFVPVEMLRQHERGRKAKEFVWVDHPDAFYDGFAAVLQAAEKLGIFSLVSGPHKFSKRNLQLLDDLDCEPSALKIASEEVSSKHLPSSSGSEDTLECDNAATLEPSGSATSEAASFSKRLPALVFQVHNGSCALDAMIAHCETPTFLQEHYAAASSHTAHASMSQLVLTIGDGQGKSKVMTVTQPCTVQDVLDLAMQRLNIRQSKASKLKKASTQLVTQAGHAVTDMEVLRQAVVSRTLVVLRVSHD</sequence>
<dbReference type="EMBL" id="KE346365">
    <property type="protein sequence ID" value="KJE93434.1"/>
    <property type="molecule type" value="Genomic_DNA"/>
</dbReference>
<keyword evidence="3" id="KW-1185">Reference proteome</keyword>
<organism evidence="2 3">
    <name type="scientific">Capsaspora owczarzaki (strain ATCC 30864)</name>
    <dbReference type="NCBI Taxonomy" id="595528"/>
    <lineage>
        <taxon>Eukaryota</taxon>
        <taxon>Filasterea</taxon>
        <taxon>Capsaspora</taxon>
    </lineage>
</organism>
<dbReference type="RefSeq" id="XP_004348052.1">
    <property type="nucleotide sequence ID" value="XM_004348002.2"/>
</dbReference>
<dbReference type="AlphaFoldDB" id="A0A0D2X2Z8"/>
<gene>
    <name evidence="2" type="ORF">CAOG_004227</name>
</gene>
<proteinExistence type="predicted"/>
<reference evidence="3" key="1">
    <citation type="submission" date="2011-02" db="EMBL/GenBank/DDBJ databases">
        <title>The Genome Sequence of Capsaspora owczarzaki ATCC 30864.</title>
        <authorList>
            <person name="Russ C."/>
            <person name="Cuomo C."/>
            <person name="Burger G."/>
            <person name="Gray M.W."/>
            <person name="Holland P.W.H."/>
            <person name="King N."/>
            <person name="Lang F.B.F."/>
            <person name="Roger A.J."/>
            <person name="Ruiz-Trillo I."/>
            <person name="Young S.K."/>
            <person name="Zeng Q."/>
            <person name="Gargeya S."/>
            <person name="Alvarado L."/>
            <person name="Berlin A."/>
            <person name="Chapman S.B."/>
            <person name="Chen Z."/>
            <person name="Freedman E."/>
            <person name="Gellesch M."/>
            <person name="Goldberg J."/>
            <person name="Griggs A."/>
            <person name="Gujja S."/>
            <person name="Heilman E."/>
            <person name="Heiman D."/>
            <person name="Howarth C."/>
            <person name="Mehta T."/>
            <person name="Neiman D."/>
            <person name="Pearson M."/>
            <person name="Roberts A."/>
            <person name="Saif S."/>
            <person name="Shea T."/>
            <person name="Shenoy N."/>
            <person name="Sisk P."/>
            <person name="Stolte C."/>
            <person name="Sykes S."/>
            <person name="White J."/>
            <person name="Yandava C."/>
            <person name="Haas B."/>
            <person name="Nusbaum C."/>
            <person name="Birren B."/>
        </authorList>
    </citation>
    <scope>NUCLEOTIDE SEQUENCE</scope>
    <source>
        <strain evidence="3">ATCC 30864</strain>
    </source>
</reference>
<evidence type="ECO:0000313" key="3">
    <source>
        <dbReference type="Proteomes" id="UP000008743"/>
    </source>
</evidence>
<name>A0A0D2X2Z8_CAPO3</name>
<feature type="compositionally biased region" description="Basic residues" evidence="1">
    <location>
        <begin position="1"/>
        <end position="11"/>
    </location>
</feature>
<dbReference type="Proteomes" id="UP000008743">
    <property type="component" value="Unassembled WGS sequence"/>
</dbReference>
<evidence type="ECO:0000313" key="2">
    <source>
        <dbReference type="EMBL" id="KJE93434.1"/>
    </source>
</evidence>
<feature type="region of interest" description="Disordered" evidence="1">
    <location>
        <begin position="1"/>
        <end position="20"/>
    </location>
</feature>